<evidence type="ECO:0000313" key="3">
    <source>
        <dbReference type="Proteomes" id="UP001221898"/>
    </source>
</evidence>
<feature type="region of interest" description="Disordered" evidence="1">
    <location>
        <begin position="1"/>
        <end position="22"/>
    </location>
</feature>
<sequence>MHRRGTLRVESNRRPPRADAPAGRWNASIWVPFPHRDAGDPAGARHITAGLERAPGVLTLRSSEISRRSSPQSCCPARGQEAGLTLPSHPGPTGLHVCSLGGPSPFSIQHLLPILSGNGWNASGLKL</sequence>
<comment type="caution">
    <text evidence="2">The sequence shown here is derived from an EMBL/GenBank/DDBJ whole genome shotgun (WGS) entry which is preliminary data.</text>
</comment>
<gene>
    <name evidence="2" type="ORF">AAFF_G00258680</name>
</gene>
<evidence type="ECO:0000313" key="2">
    <source>
        <dbReference type="EMBL" id="KAJ8408454.1"/>
    </source>
</evidence>
<reference evidence="2" key="1">
    <citation type="journal article" date="2023" name="Science">
        <title>Genome structures resolve the early diversification of teleost fishes.</title>
        <authorList>
            <person name="Parey E."/>
            <person name="Louis A."/>
            <person name="Montfort J."/>
            <person name="Bouchez O."/>
            <person name="Roques C."/>
            <person name="Iampietro C."/>
            <person name="Lluch J."/>
            <person name="Castinel A."/>
            <person name="Donnadieu C."/>
            <person name="Desvignes T."/>
            <person name="Floi Bucao C."/>
            <person name="Jouanno E."/>
            <person name="Wen M."/>
            <person name="Mejri S."/>
            <person name="Dirks R."/>
            <person name="Jansen H."/>
            <person name="Henkel C."/>
            <person name="Chen W.J."/>
            <person name="Zahm M."/>
            <person name="Cabau C."/>
            <person name="Klopp C."/>
            <person name="Thompson A.W."/>
            <person name="Robinson-Rechavi M."/>
            <person name="Braasch I."/>
            <person name="Lecointre G."/>
            <person name="Bobe J."/>
            <person name="Postlethwait J.H."/>
            <person name="Berthelot C."/>
            <person name="Roest Crollius H."/>
            <person name="Guiguen Y."/>
        </authorList>
    </citation>
    <scope>NUCLEOTIDE SEQUENCE</scope>
    <source>
        <strain evidence="2">NC1722</strain>
    </source>
</reference>
<accession>A0AAD7STE9</accession>
<dbReference type="Proteomes" id="UP001221898">
    <property type="component" value="Unassembled WGS sequence"/>
</dbReference>
<dbReference type="EMBL" id="JAINUG010000035">
    <property type="protein sequence ID" value="KAJ8408454.1"/>
    <property type="molecule type" value="Genomic_DNA"/>
</dbReference>
<keyword evidence="3" id="KW-1185">Reference proteome</keyword>
<feature type="region of interest" description="Disordered" evidence="1">
    <location>
        <begin position="63"/>
        <end position="88"/>
    </location>
</feature>
<name>A0AAD7STE9_9TELE</name>
<evidence type="ECO:0000256" key="1">
    <source>
        <dbReference type="SAM" id="MobiDB-lite"/>
    </source>
</evidence>
<dbReference type="AlphaFoldDB" id="A0AAD7STE9"/>
<proteinExistence type="predicted"/>
<protein>
    <submittedName>
        <fullName evidence="2">Uncharacterized protein</fullName>
    </submittedName>
</protein>
<organism evidence="2 3">
    <name type="scientific">Aldrovandia affinis</name>
    <dbReference type="NCBI Taxonomy" id="143900"/>
    <lineage>
        <taxon>Eukaryota</taxon>
        <taxon>Metazoa</taxon>
        <taxon>Chordata</taxon>
        <taxon>Craniata</taxon>
        <taxon>Vertebrata</taxon>
        <taxon>Euteleostomi</taxon>
        <taxon>Actinopterygii</taxon>
        <taxon>Neopterygii</taxon>
        <taxon>Teleostei</taxon>
        <taxon>Notacanthiformes</taxon>
        <taxon>Halosauridae</taxon>
        <taxon>Aldrovandia</taxon>
    </lineage>
</organism>